<evidence type="ECO:0000256" key="7">
    <source>
        <dbReference type="ARBA" id="ARBA00040167"/>
    </source>
</evidence>
<comment type="caution">
    <text evidence="11">The sequence shown here is derived from an EMBL/GenBank/DDBJ whole genome shotgun (WGS) entry which is preliminary data.</text>
</comment>
<dbReference type="Gene3D" id="3.40.50.10090">
    <property type="match status" value="2"/>
</dbReference>
<keyword evidence="4 9" id="KW-0456">Lyase</keyword>
<evidence type="ECO:0000256" key="6">
    <source>
        <dbReference type="ARBA" id="ARBA00037589"/>
    </source>
</evidence>
<proteinExistence type="inferred from homology"/>
<dbReference type="PANTHER" id="PTHR38042:SF1">
    <property type="entry name" value="UROPORPHYRINOGEN-III SYNTHASE, CHLOROPLASTIC"/>
    <property type="match status" value="1"/>
</dbReference>
<dbReference type="AlphaFoldDB" id="A0A0A3YVZ2"/>
<evidence type="ECO:0000256" key="3">
    <source>
        <dbReference type="ARBA" id="ARBA00013109"/>
    </source>
</evidence>
<dbReference type="eggNOG" id="COG1587">
    <property type="taxonomic scope" value="Bacteria"/>
</dbReference>
<evidence type="ECO:0000256" key="1">
    <source>
        <dbReference type="ARBA" id="ARBA00004772"/>
    </source>
</evidence>
<evidence type="ECO:0000313" key="11">
    <source>
        <dbReference type="EMBL" id="KGT77828.1"/>
    </source>
</evidence>
<comment type="catalytic activity">
    <reaction evidence="8 9">
        <text>hydroxymethylbilane = uroporphyrinogen III + H2O</text>
        <dbReference type="Rhea" id="RHEA:18965"/>
        <dbReference type="ChEBI" id="CHEBI:15377"/>
        <dbReference type="ChEBI" id="CHEBI:57308"/>
        <dbReference type="ChEBI" id="CHEBI:57845"/>
        <dbReference type="EC" id="4.2.1.75"/>
    </reaction>
</comment>
<dbReference type="Proteomes" id="UP000030377">
    <property type="component" value="Unassembled WGS sequence"/>
</dbReference>
<dbReference type="EC" id="4.2.1.75" evidence="3 9"/>
<dbReference type="CDD" id="cd06578">
    <property type="entry name" value="HemD"/>
    <property type="match status" value="1"/>
</dbReference>
<feature type="domain" description="Tetrapyrrole biosynthesis uroporphyrinogen III synthase" evidence="10">
    <location>
        <begin position="14"/>
        <end position="241"/>
    </location>
</feature>
<name>A0A0A3YVZ2_BRAJP</name>
<dbReference type="STRING" id="375.BKD09_RS02755"/>
<dbReference type="InterPro" id="IPR039793">
    <property type="entry name" value="UROS/Hem4"/>
</dbReference>
<gene>
    <name evidence="11" type="ORF">MA20_25140</name>
</gene>
<dbReference type="Pfam" id="PF02602">
    <property type="entry name" value="HEM4"/>
    <property type="match status" value="1"/>
</dbReference>
<keyword evidence="5 9" id="KW-0627">Porphyrin biosynthesis</keyword>
<comment type="function">
    <text evidence="6 9">Catalyzes cyclization of the linear tetrapyrrole, hydroxymethylbilane, to the macrocyclic uroporphyrinogen III.</text>
</comment>
<dbReference type="EMBL" id="JRPN01000018">
    <property type="protein sequence ID" value="KGT77828.1"/>
    <property type="molecule type" value="Genomic_DNA"/>
</dbReference>
<evidence type="ECO:0000256" key="9">
    <source>
        <dbReference type="RuleBase" id="RU366031"/>
    </source>
</evidence>
<reference evidence="11 12" key="1">
    <citation type="submission" date="2014-09" db="EMBL/GenBank/DDBJ databases">
        <title>Draft genome of Bradyrhizobium japonicum Is-34.</title>
        <authorList>
            <person name="Tsurumaru H."/>
            <person name="Yamakawa T."/>
            <person name="Hashimoto S."/>
            <person name="Okizaki K."/>
            <person name="Kanesaki Y."/>
            <person name="Yoshikawa H."/>
            <person name="Yajima S."/>
        </authorList>
    </citation>
    <scope>NUCLEOTIDE SEQUENCE [LARGE SCALE GENOMIC DNA]</scope>
    <source>
        <strain evidence="11 12">Is-34</strain>
    </source>
</reference>
<dbReference type="PANTHER" id="PTHR38042">
    <property type="entry name" value="UROPORPHYRINOGEN-III SYNTHASE, CHLOROPLASTIC"/>
    <property type="match status" value="1"/>
</dbReference>
<evidence type="ECO:0000256" key="2">
    <source>
        <dbReference type="ARBA" id="ARBA00008133"/>
    </source>
</evidence>
<dbReference type="InterPro" id="IPR036108">
    <property type="entry name" value="4pyrrol_syn_uPrphyn_synt_sf"/>
</dbReference>
<evidence type="ECO:0000259" key="10">
    <source>
        <dbReference type="Pfam" id="PF02602"/>
    </source>
</evidence>
<comment type="similarity">
    <text evidence="2 9">Belongs to the uroporphyrinogen-III synthase family.</text>
</comment>
<dbReference type="UniPathway" id="UPA00251">
    <property type="reaction ID" value="UER00320"/>
</dbReference>
<dbReference type="InterPro" id="IPR003754">
    <property type="entry name" value="4pyrrol_synth_uPrphyn_synth"/>
</dbReference>
<evidence type="ECO:0000313" key="12">
    <source>
        <dbReference type="Proteomes" id="UP000030377"/>
    </source>
</evidence>
<dbReference type="GO" id="GO:0006782">
    <property type="term" value="P:protoporphyrinogen IX biosynthetic process"/>
    <property type="evidence" value="ECO:0007669"/>
    <property type="project" value="UniProtKB-UniRule"/>
</dbReference>
<dbReference type="GO" id="GO:0006780">
    <property type="term" value="P:uroporphyrinogen III biosynthetic process"/>
    <property type="evidence" value="ECO:0007669"/>
    <property type="project" value="UniProtKB-UniRule"/>
</dbReference>
<evidence type="ECO:0000256" key="5">
    <source>
        <dbReference type="ARBA" id="ARBA00023244"/>
    </source>
</evidence>
<dbReference type="SUPFAM" id="SSF69618">
    <property type="entry name" value="HemD-like"/>
    <property type="match status" value="1"/>
</dbReference>
<organism evidence="11 12">
    <name type="scientific">Bradyrhizobium japonicum</name>
    <dbReference type="NCBI Taxonomy" id="375"/>
    <lineage>
        <taxon>Bacteria</taxon>
        <taxon>Pseudomonadati</taxon>
        <taxon>Pseudomonadota</taxon>
        <taxon>Alphaproteobacteria</taxon>
        <taxon>Hyphomicrobiales</taxon>
        <taxon>Nitrobacteraceae</taxon>
        <taxon>Bradyrhizobium</taxon>
    </lineage>
</organism>
<comment type="pathway">
    <text evidence="1 9">Porphyrin-containing compound metabolism; protoporphyrin-IX biosynthesis; coproporphyrinogen-III from 5-aminolevulinate: step 3/4.</text>
</comment>
<dbReference type="GO" id="GO:0004852">
    <property type="term" value="F:uroporphyrinogen-III synthase activity"/>
    <property type="evidence" value="ECO:0007669"/>
    <property type="project" value="UniProtKB-UniRule"/>
</dbReference>
<protein>
    <recommendedName>
        <fullName evidence="7 9">Uroporphyrinogen-III synthase</fullName>
        <ecNumber evidence="3 9">4.2.1.75</ecNumber>
    </recommendedName>
</protein>
<evidence type="ECO:0000256" key="8">
    <source>
        <dbReference type="ARBA" id="ARBA00048617"/>
    </source>
</evidence>
<dbReference type="RefSeq" id="WP_041957311.1">
    <property type="nucleotide sequence ID" value="NZ_JRPN01000018.1"/>
</dbReference>
<accession>A0A0A3YVZ2</accession>
<evidence type="ECO:0000256" key="4">
    <source>
        <dbReference type="ARBA" id="ARBA00023239"/>
    </source>
</evidence>
<sequence>MSILVTRPHPDNEATAKNLRARGHAVLLAPMLKFEPVAFHDESEADYGAIIVTSANAIRAVAPQLQDLGLKNLGLFELPLFAVGEHTAAAARDAGFAEVIVAGGDAAALRDKVMQSARDKVLKKKSTLLYLAGADLSRDLGGELGAEGFSVVTQTTYRMTPVKILPRDVCDGFAAHGIEAVLHYSRRSARAFLDAARDEGVEISALAIPQCCLSETVASVLRDAGASQVLGAATPDENALFDTLERALRTRLA</sequence>